<dbReference type="Pfam" id="PF05127">
    <property type="entry name" value="NAT10_TcmA_helicase"/>
    <property type="match status" value="1"/>
</dbReference>
<dbReference type="Proteomes" id="UP000005801">
    <property type="component" value="Unassembled WGS sequence"/>
</dbReference>
<sequence length="693" mass="74365">MTGPELSERHRRLLVIRDEAGLELVARGIAESLGPRERPGELAWVTAEALPPSLATLPGLRSVPLRELGRWLGGSFDLVGVDARGGLAMDALGQAHGLVRGGGALILDLREHPGARSTRGRHLAAFPHGVEDVGARLAAHVERTLGAAATPLERWLARPPSARLPPDAALTGSAEQAELVARLLALWSSPEPTRAVLLADRGRGKSSALGLALAGRTGQGSLAITAGSERAVVELRRFAGPRAPFVPMLELLAEDAPRFDTIVVDEAAQLPVPFLRRLVLRHPEAHLAFATTTHGYEGTGRGFGLRFLSWLEGRGPVARFELNAPIRWAAGDPVERAVFEALLLDAEPARLEAAPELARLRFEAVDRDALAADRPRLRELFGLLVHAHYRTTPGDLERLLDAPNLELHAGLLDGHVVAATLVAREGSLPPELCEAAAQGKTRLRAHALPDTLVAHLGRTAAGELDMRRSVRIAVHPRLRRRGLATALVEHVHRHAPPSVELFGTLFGATPGLLAFRRSLGYRLVRVSASRGARAGEPSVMMLRPLSDRARALVDGLRRELASELAVQLQLLAADDGLPLEPELVAALSAGLDLPLDDAPPTPAQARRAARGYAHGPRTFESRATALRAYLALPEVQPRLAALEPSLRRVVETRALALRSWSDARAAADLDSLPATMRALRRAFRALVSADAIS</sequence>
<dbReference type="GO" id="GO:0051391">
    <property type="term" value="P:tRNA acetylation"/>
    <property type="evidence" value="ECO:0007669"/>
    <property type="project" value="InterPro"/>
</dbReference>
<dbReference type="GO" id="GO:0000049">
    <property type="term" value="F:tRNA binding"/>
    <property type="evidence" value="ECO:0007669"/>
    <property type="project" value="UniProtKB-KW"/>
</dbReference>
<evidence type="ECO:0000256" key="5">
    <source>
        <dbReference type="ARBA" id="ARBA00022741"/>
    </source>
</evidence>
<dbReference type="AlphaFoldDB" id="A6FY33"/>
<keyword evidence="1" id="KW-0963">Cytoplasm</keyword>
<dbReference type="STRING" id="391625.PPSIR1_39515"/>
<dbReference type="EMBL" id="ABCS01000003">
    <property type="protein sequence ID" value="EDM81412.1"/>
    <property type="molecule type" value="Genomic_DNA"/>
</dbReference>
<dbReference type="SUPFAM" id="SSF55729">
    <property type="entry name" value="Acyl-CoA N-acyltransferases (Nat)"/>
    <property type="match status" value="1"/>
</dbReference>
<keyword evidence="2" id="KW-0820">tRNA-binding</keyword>
<evidence type="ECO:0008006" key="14">
    <source>
        <dbReference type="Google" id="ProtNLM"/>
    </source>
</evidence>
<dbReference type="Gene3D" id="3.40.50.11040">
    <property type="match status" value="1"/>
</dbReference>
<dbReference type="GO" id="GO:1904812">
    <property type="term" value="P:rRNA acetylation involved in maturation of SSU-rRNA"/>
    <property type="evidence" value="ECO:0007669"/>
    <property type="project" value="TreeGrafter"/>
</dbReference>
<evidence type="ECO:0000256" key="2">
    <source>
        <dbReference type="ARBA" id="ARBA00022555"/>
    </source>
</evidence>
<keyword evidence="13" id="KW-1185">Reference proteome</keyword>
<dbReference type="GO" id="GO:0002101">
    <property type="term" value="P:tRNA wobble cytosine modification"/>
    <property type="evidence" value="ECO:0007669"/>
    <property type="project" value="InterPro"/>
</dbReference>
<dbReference type="InterPro" id="IPR027417">
    <property type="entry name" value="P-loop_NTPase"/>
</dbReference>
<keyword evidence="5" id="KW-0547">Nucleotide-binding</keyword>
<keyword evidence="8" id="KW-0012">Acyltransferase</keyword>
<evidence type="ECO:0000256" key="4">
    <source>
        <dbReference type="ARBA" id="ARBA00022694"/>
    </source>
</evidence>
<dbReference type="RefSeq" id="WP_006969382.1">
    <property type="nucleotide sequence ID" value="NZ_ABCS01000003.1"/>
</dbReference>
<name>A6FY33_9BACT</name>
<dbReference type="PANTHER" id="PTHR10925:SF5">
    <property type="entry name" value="RNA CYTIDINE ACETYLTRANSFERASE"/>
    <property type="match status" value="1"/>
</dbReference>
<dbReference type="InterPro" id="IPR007807">
    <property type="entry name" value="TcmA/NAT10_helicase"/>
</dbReference>
<protein>
    <recommendedName>
        <fullName evidence="14">tRNA(Met) cytidine acetyltransferase TmcA</fullName>
    </recommendedName>
</protein>
<keyword evidence="4" id="KW-0819">tRNA processing</keyword>
<dbReference type="Gene3D" id="3.40.50.300">
    <property type="entry name" value="P-loop containing nucleotide triphosphate hydrolases"/>
    <property type="match status" value="1"/>
</dbReference>
<evidence type="ECO:0000313" key="12">
    <source>
        <dbReference type="EMBL" id="EDM81412.1"/>
    </source>
</evidence>
<dbReference type="CDD" id="cd04301">
    <property type="entry name" value="NAT_SF"/>
    <property type="match status" value="1"/>
</dbReference>
<evidence type="ECO:0000259" key="9">
    <source>
        <dbReference type="Pfam" id="PF05127"/>
    </source>
</evidence>
<reference evidence="12 13" key="1">
    <citation type="submission" date="2007-06" db="EMBL/GenBank/DDBJ databases">
        <authorList>
            <person name="Shimkets L."/>
            <person name="Ferriera S."/>
            <person name="Johnson J."/>
            <person name="Kravitz S."/>
            <person name="Beeson K."/>
            <person name="Sutton G."/>
            <person name="Rogers Y.-H."/>
            <person name="Friedman R."/>
            <person name="Frazier M."/>
            <person name="Venter J.C."/>
        </authorList>
    </citation>
    <scope>NUCLEOTIDE SEQUENCE [LARGE SCALE GENOMIC DNA]</scope>
    <source>
        <strain evidence="12 13">SIR-1</strain>
    </source>
</reference>
<dbReference type="InterPro" id="IPR032672">
    <property type="entry name" value="TmcA/NAT10/Kre33"/>
</dbReference>
<accession>A6FY33</accession>
<dbReference type="GO" id="GO:1990883">
    <property type="term" value="F:18S rRNA cytidine N-acetyltransferase activity"/>
    <property type="evidence" value="ECO:0007669"/>
    <property type="project" value="TreeGrafter"/>
</dbReference>
<dbReference type="InterPro" id="IPR024914">
    <property type="entry name" value="tRNA_acetyltr_TmcA"/>
</dbReference>
<dbReference type="Gene3D" id="3.40.630.30">
    <property type="match status" value="1"/>
</dbReference>
<evidence type="ECO:0000256" key="1">
    <source>
        <dbReference type="ARBA" id="ARBA00022490"/>
    </source>
</evidence>
<evidence type="ECO:0000256" key="8">
    <source>
        <dbReference type="ARBA" id="ARBA00023315"/>
    </source>
</evidence>
<evidence type="ECO:0000256" key="3">
    <source>
        <dbReference type="ARBA" id="ARBA00022679"/>
    </source>
</evidence>
<feature type="domain" description="N-acetyltransferase" evidence="11">
    <location>
        <begin position="380"/>
        <end position="494"/>
    </location>
</feature>
<dbReference type="Pfam" id="PF13718">
    <property type="entry name" value="GNAT_acetyltr_2"/>
    <property type="match status" value="1"/>
</dbReference>
<evidence type="ECO:0000256" key="7">
    <source>
        <dbReference type="ARBA" id="ARBA00022884"/>
    </source>
</evidence>
<keyword evidence="3" id="KW-0808">Transferase</keyword>
<dbReference type="eggNOG" id="COG1444">
    <property type="taxonomic scope" value="Bacteria"/>
</dbReference>
<dbReference type="OrthoDB" id="5578851at2"/>
<keyword evidence="6" id="KW-0067">ATP-binding</keyword>
<comment type="caution">
    <text evidence="12">The sequence shown here is derived from an EMBL/GenBank/DDBJ whole genome shotgun (WGS) entry which is preliminary data.</text>
</comment>
<dbReference type="GO" id="GO:0005524">
    <property type="term" value="F:ATP binding"/>
    <property type="evidence" value="ECO:0007669"/>
    <property type="project" value="UniProtKB-KW"/>
</dbReference>
<dbReference type="InterPro" id="IPR000182">
    <property type="entry name" value="GNAT_dom"/>
</dbReference>
<feature type="domain" description="TcmA/NAT10 helicase" evidence="9">
    <location>
        <begin position="196"/>
        <end position="345"/>
    </location>
</feature>
<evidence type="ECO:0000259" key="10">
    <source>
        <dbReference type="Pfam" id="PF08351"/>
    </source>
</evidence>
<organism evidence="12 13">
    <name type="scientific">Plesiocystis pacifica SIR-1</name>
    <dbReference type="NCBI Taxonomy" id="391625"/>
    <lineage>
        <taxon>Bacteria</taxon>
        <taxon>Pseudomonadati</taxon>
        <taxon>Myxococcota</taxon>
        <taxon>Polyangia</taxon>
        <taxon>Nannocystales</taxon>
        <taxon>Nannocystaceae</taxon>
        <taxon>Plesiocystis</taxon>
    </lineage>
</organism>
<gene>
    <name evidence="12" type="ORF">PPSIR1_39515</name>
</gene>
<dbReference type="InterPro" id="IPR016181">
    <property type="entry name" value="Acyl_CoA_acyltransferase"/>
</dbReference>
<proteinExistence type="inferred from homology"/>
<keyword evidence="7" id="KW-0694">RNA-binding</keyword>
<dbReference type="GO" id="GO:0051392">
    <property type="term" value="F:tRNA cytidine N4-acetyltransferase activity"/>
    <property type="evidence" value="ECO:0007669"/>
    <property type="project" value="InterPro"/>
</dbReference>
<feature type="domain" description="TmcA/NAT10 N-terminal" evidence="10">
    <location>
        <begin position="7"/>
        <end position="146"/>
    </location>
</feature>
<dbReference type="InterPro" id="IPR013562">
    <property type="entry name" value="TmcA/NAT10_N"/>
</dbReference>
<evidence type="ECO:0000259" key="11">
    <source>
        <dbReference type="Pfam" id="PF13718"/>
    </source>
</evidence>
<evidence type="ECO:0000256" key="6">
    <source>
        <dbReference type="ARBA" id="ARBA00022840"/>
    </source>
</evidence>
<evidence type="ECO:0000313" key="13">
    <source>
        <dbReference type="Proteomes" id="UP000005801"/>
    </source>
</evidence>
<dbReference type="PANTHER" id="PTHR10925">
    <property type="entry name" value="N-ACETYLTRANSFERASE 10"/>
    <property type="match status" value="1"/>
</dbReference>
<dbReference type="Pfam" id="PF08351">
    <property type="entry name" value="TmcA_N"/>
    <property type="match status" value="1"/>
</dbReference>
<dbReference type="HAMAP" id="MF_01886">
    <property type="entry name" value="tRNA_acetyltr_TmcA"/>
    <property type="match status" value="1"/>
</dbReference>